<feature type="domain" description="Mce/MlaD" evidence="1">
    <location>
        <begin position="38"/>
        <end position="117"/>
    </location>
</feature>
<dbReference type="InterPro" id="IPR052336">
    <property type="entry name" value="MlaD_Phospholipid_Transporter"/>
</dbReference>
<reference evidence="2 3" key="1">
    <citation type="journal article" date="2020" name="Microorganisms">
        <title>Osmotic Adaptation and Compatible Solute Biosynthesis of Phototrophic Bacteria as Revealed from Genome Analyses.</title>
        <authorList>
            <person name="Imhoff J.F."/>
            <person name="Rahn T."/>
            <person name="Kunzel S."/>
            <person name="Keller A."/>
            <person name="Neulinger S.C."/>
        </authorList>
    </citation>
    <scope>NUCLEOTIDE SEQUENCE [LARGE SCALE GENOMIC DNA]</scope>
    <source>
        <strain evidence="2 3">DSM 15116</strain>
    </source>
</reference>
<dbReference type="Proteomes" id="UP000738126">
    <property type="component" value="Unassembled WGS sequence"/>
</dbReference>
<dbReference type="InterPro" id="IPR003399">
    <property type="entry name" value="Mce/MlaD"/>
</dbReference>
<dbReference type="NCBIfam" id="TIGR04430">
    <property type="entry name" value="OM_asym_MlaD"/>
    <property type="match status" value="1"/>
</dbReference>
<evidence type="ECO:0000313" key="2">
    <source>
        <dbReference type="EMBL" id="MBK1726549.1"/>
    </source>
</evidence>
<gene>
    <name evidence="2" type="primary">mlaD</name>
    <name evidence="2" type="ORF">CKO13_05830</name>
</gene>
<dbReference type="EMBL" id="NRSH01000049">
    <property type="protein sequence ID" value="MBK1726549.1"/>
    <property type="molecule type" value="Genomic_DNA"/>
</dbReference>
<sequence length="151" mass="16130">MSERLVEIGVGAFVALGLAALLVLALQVSGLTELRQPPGYEVTATFDNVGGLREKAPVSMAGVHVGRVESIALDPETHQARVTLRIERGYDSIPADSTAAIYTSGLLGEQYVGIEPGWEQATLAAGDRFTETQSAVVLERLIGQFMTQMQD</sequence>
<proteinExistence type="predicted"/>
<dbReference type="InterPro" id="IPR030970">
    <property type="entry name" value="ABC_MlaD"/>
</dbReference>
<evidence type="ECO:0000259" key="1">
    <source>
        <dbReference type="Pfam" id="PF02470"/>
    </source>
</evidence>
<evidence type="ECO:0000313" key="3">
    <source>
        <dbReference type="Proteomes" id="UP000738126"/>
    </source>
</evidence>
<comment type="caution">
    <text evidence="2">The sequence shown here is derived from an EMBL/GenBank/DDBJ whole genome shotgun (WGS) entry which is preliminary data.</text>
</comment>
<dbReference type="Pfam" id="PF02470">
    <property type="entry name" value="MlaD"/>
    <property type="match status" value="1"/>
</dbReference>
<dbReference type="RefSeq" id="WP_200257822.1">
    <property type="nucleotide sequence ID" value="NZ_NRSH01000049.1"/>
</dbReference>
<dbReference type="PANTHER" id="PTHR33371">
    <property type="entry name" value="INTERMEMBRANE PHOSPHOLIPID TRANSPORT SYSTEM BINDING PROTEIN MLAD-RELATED"/>
    <property type="match status" value="1"/>
</dbReference>
<dbReference type="PANTHER" id="PTHR33371:SF4">
    <property type="entry name" value="INTERMEMBRANE PHOSPHOLIPID TRANSPORT SYSTEM BINDING PROTEIN MLAD"/>
    <property type="match status" value="1"/>
</dbReference>
<accession>A0ABS1E8G6</accession>
<organism evidence="2 3">
    <name type="scientific">Halorhodospira neutriphila</name>
    <dbReference type="NCBI Taxonomy" id="168379"/>
    <lineage>
        <taxon>Bacteria</taxon>
        <taxon>Pseudomonadati</taxon>
        <taxon>Pseudomonadota</taxon>
        <taxon>Gammaproteobacteria</taxon>
        <taxon>Chromatiales</taxon>
        <taxon>Ectothiorhodospiraceae</taxon>
        <taxon>Halorhodospira</taxon>
    </lineage>
</organism>
<keyword evidence="3" id="KW-1185">Reference proteome</keyword>
<name>A0ABS1E8G6_9GAMM</name>
<protein>
    <submittedName>
        <fullName evidence="2">Outer membrane lipid asymmetry maintenance protein MlaD</fullName>
    </submittedName>
</protein>